<sequence length="116" mass="12867">MNVAQLSGAQLDYWVAKAEGLLPEVRHACGADWCQIDVASLGPVEYQPSGNLNIVAPIAVRQRYVTYPRLRDDGKIEWLAEAQLNADFHGVFVDESLMVAVCRLRVAEVFGYEVSD</sequence>
<keyword evidence="2" id="KW-1185">Reference proteome</keyword>
<evidence type="ECO:0000313" key="2">
    <source>
        <dbReference type="Proteomes" id="UP000054911"/>
    </source>
</evidence>
<name>A0A158B698_9BURK</name>
<dbReference type="InterPro" id="IPR019701">
    <property type="entry name" value="Phage_P22_NinX"/>
</dbReference>
<dbReference type="AlphaFoldDB" id="A0A158B698"/>
<gene>
    <name evidence="1" type="ORF">AWB80_03086</name>
</gene>
<reference evidence="1" key="1">
    <citation type="submission" date="2016-01" db="EMBL/GenBank/DDBJ databases">
        <authorList>
            <person name="Peeters C."/>
        </authorList>
    </citation>
    <scope>NUCLEOTIDE SEQUENCE [LARGE SCALE GENOMIC DNA]</scope>
    <source>
        <strain evidence="1">LMG 29323</strain>
    </source>
</reference>
<comment type="caution">
    <text evidence="1">The sequence shown here is derived from an EMBL/GenBank/DDBJ whole genome shotgun (WGS) entry which is preliminary data.</text>
</comment>
<evidence type="ECO:0000313" key="1">
    <source>
        <dbReference type="EMBL" id="SAK65592.1"/>
    </source>
</evidence>
<protein>
    <recommendedName>
        <fullName evidence="3">DUF2591 domain-containing protein</fullName>
    </recommendedName>
</protein>
<proteinExistence type="predicted"/>
<dbReference type="RefSeq" id="WP_061175562.1">
    <property type="nucleotide sequence ID" value="NZ_FCOE02000009.1"/>
</dbReference>
<dbReference type="STRING" id="1777141.AWB80_03086"/>
<dbReference type="Proteomes" id="UP000054911">
    <property type="component" value="Unassembled WGS sequence"/>
</dbReference>
<organism evidence="1 2">
    <name type="scientific">Caballeronia pedi</name>
    <dbReference type="NCBI Taxonomy" id="1777141"/>
    <lineage>
        <taxon>Bacteria</taxon>
        <taxon>Pseudomonadati</taxon>
        <taxon>Pseudomonadota</taxon>
        <taxon>Betaproteobacteria</taxon>
        <taxon>Burkholderiales</taxon>
        <taxon>Burkholderiaceae</taxon>
        <taxon>Caballeronia</taxon>
    </lineage>
</organism>
<dbReference type="Pfam" id="PF10765">
    <property type="entry name" value="Phage_P22_NinX"/>
    <property type="match status" value="1"/>
</dbReference>
<evidence type="ECO:0008006" key="3">
    <source>
        <dbReference type="Google" id="ProtNLM"/>
    </source>
</evidence>
<accession>A0A158B698</accession>
<dbReference type="OrthoDB" id="8564427at2"/>
<dbReference type="EMBL" id="FCOE02000009">
    <property type="protein sequence ID" value="SAK65592.1"/>
    <property type="molecule type" value="Genomic_DNA"/>
</dbReference>